<reference evidence="5" key="1">
    <citation type="journal article" date="2023" name="Nat. Microbiol.">
        <title>Babesia duncani multi-omics identifies virulence factors and drug targets.</title>
        <authorList>
            <person name="Singh P."/>
            <person name="Lonardi S."/>
            <person name="Liang Q."/>
            <person name="Vydyam P."/>
            <person name="Khabirova E."/>
            <person name="Fang T."/>
            <person name="Gihaz S."/>
            <person name="Thekkiniath J."/>
            <person name="Munshi M."/>
            <person name="Abel S."/>
            <person name="Ciampossin L."/>
            <person name="Batugedara G."/>
            <person name="Gupta M."/>
            <person name="Lu X.M."/>
            <person name="Lenz T."/>
            <person name="Chakravarty S."/>
            <person name="Cornillot E."/>
            <person name="Hu Y."/>
            <person name="Ma W."/>
            <person name="Gonzalez L.M."/>
            <person name="Sanchez S."/>
            <person name="Estrada K."/>
            <person name="Sanchez-Flores A."/>
            <person name="Montero E."/>
            <person name="Harb O.S."/>
            <person name="Le Roch K.G."/>
            <person name="Mamoun C.B."/>
        </authorList>
    </citation>
    <scope>NUCLEOTIDE SEQUENCE</scope>
    <source>
        <strain evidence="5">WA1</strain>
    </source>
</reference>
<name>A0AAD9PP74_9APIC</name>
<feature type="region of interest" description="Disordered" evidence="4">
    <location>
        <begin position="1"/>
        <end position="20"/>
    </location>
</feature>
<dbReference type="CDD" id="cd21437">
    <property type="entry name" value="zf-HIT_ZNHIT1_like"/>
    <property type="match status" value="1"/>
</dbReference>
<dbReference type="AlphaFoldDB" id="A0AAD9PP74"/>
<dbReference type="PANTHER" id="PTHR13093">
    <property type="entry name" value="ZINC FINGER HIT DOMAIN CONTAINING PROTEIN 1"/>
    <property type="match status" value="1"/>
</dbReference>
<dbReference type="GO" id="GO:0006338">
    <property type="term" value="P:chromatin remodeling"/>
    <property type="evidence" value="ECO:0007669"/>
    <property type="project" value="InterPro"/>
</dbReference>
<keyword evidence="3" id="KW-0862">Zinc</keyword>
<evidence type="ECO:0000256" key="2">
    <source>
        <dbReference type="ARBA" id="ARBA00022771"/>
    </source>
</evidence>
<evidence type="ECO:0000256" key="4">
    <source>
        <dbReference type="SAM" id="MobiDB-lite"/>
    </source>
</evidence>
<organism evidence="5 6">
    <name type="scientific">Babesia duncani</name>
    <dbReference type="NCBI Taxonomy" id="323732"/>
    <lineage>
        <taxon>Eukaryota</taxon>
        <taxon>Sar</taxon>
        <taxon>Alveolata</taxon>
        <taxon>Apicomplexa</taxon>
        <taxon>Aconoidasida</taxon>
        <taxon>Piroplasmida</taxon>
        <taxon>Babesiidae</taxon>
        <taxon>Babesia</taxon>
    </lineage>
</organism>
<keyword evidence="2" id="KW-0863">Zinc-finger</keyword>
<gene>
    <name evidence="5" type="ORF">BdWA1_001437</name>
</gene>
<evidence type="ECO:0000313" key="5">
    <source>
        <dbReference type="EMBL" id="KAK2198423.1"/>
    </source>
</evidence>
<protein>
    <submittedName>
        <fullName evidence="5">Bifunctional Vps71-ZNHIT1/Zinc finger</fullName>
    </submittedName>
</protein>
<evidence type="ECO:0000313" key="6">
    <source>
        <dbReference type="Proteomes" id="UP001214638"/>
    </source>
</evidence>
<dbReference type="EMBL" id="JALLKP010000001">
    <property type="protein sequence ID" value="KAK2198423.1"/>
    <property type="molecule type" value="Genomic_DNA"/>
</dbReference>
<dbReference type="RefSeq" id="XP_067805265.1">
    <property type="nucleotide sequence ID" value="XM_067946474.1"/>
</dbReference>
<dbReference type="GO" id="GO:0008270">
    <property type="term" value="F:zinc ion binding"/>
    <property type="evidence" value="ECO:0007669"/>
    <property type="project" value="UniProtKB-KW"/>
</dbReference>
<comment type="caution">
    <text evidence="5">The sequence shown here is derived from an EMBL/GenBank/DDBJ whole genome shotgun (WGS) entry which is preliminary data.</text>
</comment>
<dbReference type="GeneID" id="94335735"/>
<evidence type="ECO:0000256" key="1">
    <source>
        <dbReference type="ARBA" id="ARBA00022723"/>
    </source>
</evidence>
<feature type="compositionally biased region" description="Basic residues" evidence="4">
    <location>
        <begin position="1"/>
        <end position="12"/>
    </location>
</feature>
<accession>A0AAD9PP74</accession>
<dbReference type="Proteomes" id="UP001214638">
    <property type="component" value="Unassembled WGS sequence"/>
</dbReference>
<keyword evidence="6" id="KW-1185">Reference proteome</keyword>
<proteinExistence type="predicted"/>
<sequence length="121" mass="13737">MGKPAVKRGRKRQGYDNDDVGKSLQYGIYKERDTLDLRVVIDQDEVDAAKARLPCWKNAHAGAPSLPARHLCCICGFHANYKCLVCANRRLGSISSYYCGFRCFEIHKDQTCGKAIHHIHW</sequence>
<evidence type="ECO:0000256" key="3">
    <source>
        <dbReference type="ARBA" id="ARBA00022833"/>
    </source>
</evidence>
<keyword evidence="1" id="KW-0479">Metal-binding</keyword>
<dbReference type="InterPro" id="IPR039723">
    <property type="entry name" value="Vps71/ZNHIT1"/>
</dbReference>
<dbReference type="KEGG" id="bdw:94335735"/>